<dbReference type="EMBL" id="QTUA01000001">
    <property type="protein sequence ID" value="REF32137.1"/>
    <property type="molecule type" value="Genomic_DNA"/>
</dbReference>
<dbReference type="AlphaFoldDB" id="A0A3D9US49"/>
<comment type="caution">
    <text evidence="1">The sequence shown here is derived from an EMBL/GenBank/DDBJ whole genome shotgun (WGS) entry which is preliminary data.</text>
</comment>
<sequence>MFQRQRKCVGARSVRRSLSGTYFVKVLPNYSNLSGAYRVRVLPQSGLGLVQDANGEPNDTMYLAQPQILGQVRTASIAPRDPAYNTRDADIDYYSISTIAGRSYTITSSDLAGTLVGSGVMRVFDSAHTNISTSGSCAFTSGTCNTITFTSSLGGTYFIQFRPNYSDQSGTYKLCARVTGQTCSNPPPATVSGYNPLDPVRLLDTRSGLGAAKAPVYGASSVSVQVAGRGGVPSSGVAAVVLNVTAVGPSSSGFVTAWPSGRSRPTASNLNYLAGRVIANQAIVRPGSDGKVTLYTSATTHLLVDVLGYYPTAGGKYVPASPTRIVDTRTGTGAAKATVAGGATLRFKVAGMAGVPSTAKAVALNVTTIGPAAAGYATVWPSGVSKPNASNVNFERGQNIAGFVVVKIGADGYVNFSPSAGANVAVDVAGYFPSTSDLTGITPSRLLDTRTGTGSVGGGQTIAVRVVGVGGVPATNVKAVSLNITAVAPAANGFVTVWPQGTRPTASTVNYTAGRTIANSIVAKVGTDGYVRIYTSARTQIIVDVSAYITR</sequence>
<organism evidence="1 2">
    <name type="scientific">Calidifontibacter indicus</name>
    <dbReference type="NCBI Taxonomy" id="419650"/>
    <lineage>
        <taxon>Bacteria</taxon>
        <taxon>Bacillati</taxon>
        <taxon>Actinomycetota</taxon>
        <taxon>Actinomycetes</taxon>
        <taxon>Micrococcales</taxon>
        <taxon>Dermacoccaceae</taxon>
        <taxon>Calidifontibacter</taxon>
    </lineage>
</organism>
<dbReference type="Proteomes" id="UP000256253">
    <property type="component" value="Unassembled WGS sequence"/>
</dbReference>
<evidence type="ECO:0000313" key="1">
    <source>
        <dbReference type="EMBL" id="REF32137.1"/>
    </source>
</evidence>
<name>A0A3D9US49_9MICO</name>
<keyword evidence="2" id="KW-1185">Reference proteome</keyword>
<evidence type="ECO:0000313" key="2">
    <source>
        <dbReference type="Proteomes" id="UP000256253"/>
    </source>
</evidence>
<dbReference type="Gene3D" id="2.60.120.380">
    <property type="match status" value="1"/>
</dbReference>
<evidence type="ECO:0008006" key="3">
    <source>
        <dbReference type="Google" id="ProtNLM"/>
    </source>
</evidence>
<reference evidence="1 2" key="1">
    <citation type="submission" date="2018-08" db="EMBL/GenBank/DDBJ databases">
        <title>Sequencing the genomes of 1000 actinobacteria strains.</title>
        <authorList>
            <person name="Klenk H.-P."/>
        </authorList>
    </citation>
    <scope>NUCLEOTIDE SEQUENCE [LARGE SCALE GENOMIC DNA]</scope>
    <source>
        <strain evidence="1 2">DSM 22967</strain>
    </source>
</reference>
<proteinExistence type="predicted"/>
<protein>
    <recommendedName>
        <fullName evidence="3">Peptidase C-terminal archaeal/bacterial domain-containing protein</fullName>
    </recommendedName>
</protein>
<accession>A0A3D9US49</accession>
<gene>
    <name evidence="1" type="ORF">DFJ65_3234</name>
</gene>